<dbReference type="AlphaFoldDB" id="A0A7L5A2E4"/>
<dbReference type="RefSeq" id="WP_151077902.1">
    <property type="nucleotide sequence ID" value="NZ_CP047647.1"/>
</dbReference>
<proteinExistence type="predicted"/>
<evidence type="ECO:0000313" key="2">
    <source>
        <dbReference type="Proteomes" id="UP000326380"/>
    </source>
</evidence>
<protein>
    <submittedName>
        <fullName evidence="1">DUF4173 domain-containing protein</fullName>
    </submittedName>
</protein>
<comment type="caution">
    <text evidence="1">The sequence shown here is derived from an EMBL/GenBank/DDBJ whole genome shotgun (WGS) entry which is preliminary data.</text>
</comment>
<dbReference type="EMBL" id="VTWU01000002">
    <property type="protein sequence ID" value="KAA9338378.1"/>
    <property type="molecule type" value="Genomic_DNA"/>
</dbReference>
<dbReference type="Pfam" id="PF13687">
    <property type="entry name" value="DUF4153"/>
    <property type="match status" value="1"/>
</dbReference>
<name>A0A7L5A2E4_9BACT</name>
<organism evidence="1 2">
    <name type="scientific">Hymenobacter busanensis</name>
    <dbReference type="NCBI Taxonomy" id="2607656"/>
    <lineage>
        <taxon>Bacteria</taxon>
        <taxon>Pseudomonadati</taxon>
        <taxon>Bacteroidota</taxon>
        <taxon>Cytophagia</taxon>
        <taxon>Cytophagales</taxon>
        <taxon>Hymenobacteraceae</taxon>
        <taxon>Hymenobacter</taxon>
    </lineage>
</organism>
<keyword evidence="2" id="KW-1185">Reference proteome</keyword>
<sequence length="557" mass="62957">MLPLFAARTTEWTAAHGLLSWRPARLVLTATQKWLLPLGTLLFHVLFWQENVGLNLALYTLLALGILLLSRPKAAWRSSYFRLLVAGTVAAAVAVLLYGSFAAFFACFVSMAMVLGFANQPHLKQLFLAGMTGGFSAAEVLLGLPGVLIRTYIPTRETKAGRTFWYAKLLLVPVLVLVVFHVLFLLANPRYNALANQLWAPIADGLLRLLEMLLHAPVVFWIFAVSFTAVVLLRVPVPVLAQLEARFPEFVHRRRDGVASFSVRNPDFREWRFRMADLRKEYLAALAVFGLVNLLLLAVNAIDISWLWFGFVPEPGFDLAQFVHEGTYVLIFSILLAMGIVLWFFRRNLNFYQPGLPLLRWGATLWVLQNAVLAVSVGLRNYYYIVHMGLAYKRVGVCFFLLLTLFGLATILLKIWQRRSAFSLVRLNSLAAYVVLLCLALGNWEIWIAGYNLTSHRANPRRDPHHFDLGFLLNMPGRVLPTLVAQRATLNEYPYLTVAGPHHQATQLQPAAAQRALDERVAEWRAAYEAEASWQDWTYADWAAYQALKSYQPATNR</sequence>
<evidence type="ECO:0000313" key="1">
    <source>
        <dbReference type="EMBL" id="KAA9338378.1"/>
    </source>
</evidence>
<dbReference type="InterPro" id="IPR025291">
    <property type="entry name" value="DUF4153"/>
</dbReference>
<gene>
    <name evidence="1" type="ORF">F0P96_05965</name>
</gene>
<dbReference type="Proteomes" id="UP000326380">
    <property type="component" value="Unassembled WGS sequence"/>
</dbReference>
<reference evidence="1 2" key="1">
    <citation type="submission" date="2019-09" db="EMBL/GenBank/DDBJ databases">
        <title>Genome sequence of Hymenobacter sp. M3.</title>
        <authorList>
            <person name="Srinivasan S."/>
        </authorList>
    </citation>
    <scope>NUCLEOTIDE SEQUENCE [LARGE SCALE GENOMIC DNA]</scope>
    <source>
        <strain evidence="1 2">M3</strain>
    </source>
</reference>
<accession>A0A7L5A2E4</accession>